<feature type="compositionally biased region" description="Low complexity" evidence="1">
    <location>
        <begin position="317"/>
        <end position="327"/>
    </location>
</feature>
<organism evidence="2 3">
    <name type="scientific">Haloarcula amylolytica JCM 13557</name>
    <dbReference type="NCBI Taxonomy" id="1227452"/>
    <lineage>
        <taxon>Archaea</taxon>
        <taxon>Methanobacteriati</taxon>
        <taxon>Methanobacteriota</taxon>
        <taxon>Stenosarchaea group</taxon>
        <taxon>Halobacteria</taxon>
        <taxon>Halobacteriales</taxon>
        <taxon>Haloarculaceae</taxon>
        <taxon>Haloarcula</taxon>
    </lineage>
</organism>
<reference evidence="2 3" key="1">
    <citation type="journal article" date="2014" name="PLoS Genet.">
        <title>Phylogenetically driven sequencing of extremely halophilic archaea reveals strategies for static and dynamic osmo-response.</title>
        <authorList>
            <person name="Becker E.A."/>
            <person name="Seitzer P.M."/>
            <person name="Tritt A."/>
            <person name="Larsen D."/>
            <person name="Krusor M."/>
            <person name="Yao A.I."/>
            <person name="Wu D."/>
            <person name="Madern D."/>
            <person name="Eisen J.A."/>
            <person name="Darling A.E."/>
            <person name="Facciotti M.T."/>
        </authorList>
    </citation>
    <scope>NUCLEOTIDE SEQUENCE [LARGE SCALE GENOMIC DNA]</scope>
    <source>
        <strain evidence="2 3">JCM 13557</strain>
    </source>
</reference>
<comment type="caution">
    <text evidence="2">The sequence shown here is derived from an EMBL/GenBank/DDBJ whole genome shotgun (WGS) entry which is preliminary data.</text>
</comment>
<feature type="compositionally biased region" description="Acidic residues" evidence="1">
    <location>
        <begin position="435"/>
        <end position="457"/>
    </location>
</feature>
<feature type="compositionally biased region" description="Acidic residues" evidence="1">
    <location>
        <begin position="305"/>
        <end position="316"/>
    </location>
</feature>
<gene>
    <name evidence="2" type="ORF">C442_06571</name>
</gene>
<dbReference type="Proteomes" id="UP000011623">
    <property type="component" value="Unassembled WGS sequence"/>
</dbReference>
<feature type="compositionally biased region" description="Low complexity" evidence="1">
    <location>
        <begin position="288"/>
        <end position="304"/>
    </location>
</feature>
<feature type="compositionally biased region" description="Acidic residues" evidence="1">
    <location>
        <begin position="504"/>
        <end position="519"/>
    </location>
</feature>
<feature type="compositionally biased region" description="Low complexity" evidence="1">
    <location>
        <begin position="335"/>
        <end position="350"/>
    </location>
</feature>
<name>M0KP20_9EURY</name>
<dbReference type="PATRIC" id="fig|1227452.3.peg.1307"/>
<evidence type="ECO:0000313" key="3">
    <source>
        <dbReference type="Proteomes" id="UP000011623"/>
    </source>
</evidence>
<dbReference type="EMBL" id="AOLW01000015">
    <property type="protein sequence ID" value="EMA22668.1"/>
    <property type="molecule type" value="Genomic_DNA"/>
</dbReference>
<feature type="compositionally biased region" description="Acidic residues" evidence="1">
    <location>
        <begin position="385"/>
        <end position="414"/>
    </location>
</feature>
<feature type="compositionally biased region" description="Acidic residues" evidence="1">
    <location>
        <begin position="264"/>
        <end position="274"/>
    </location>
</feature>
<feature type="region of interest" description="Disordered" evidence="1">
    <location>
        <begin position="222"/>
        <end position="519"/>
    </location>
</feature>
<dbReference type="AlphaFoldDB" id="M0KP20"/>
<feature type="compositionally biased region" description="Low complexity" evidence="1">
    <location>
        <begin position="250"/>
        <end position="263"/>
    </location>
</feature>
<protein>
    <recommendedName>
        <fullName evidence="4">Rpa-associated protein</fullName>
    </recommendedName>
</protein>
<evidence type="ECO:0000313" key="2">
    <source>
        <dbReference type="EMBL" id="EMA22668.1"/>
    </source>
</evidence>
<feature type="compositionally biased region" description="Low complexity" evidence="1">
    <location>
        <begin position="373"/>
        <end position="384"/>
    </location>
</feature>
<dbReference type="RefSeq" id="WP_008308876.1">
    <property type="nucleotide sequence ID" value="NZ_AOLW01000015.1"/>
</dbReference>
<proteinExistence type="predicted"/>
<accession>M0KP20</accession>
<evidence type="ECO:0000256" key="1">
    <source>
        <dbReference type="SAM" id="MobiDB-lite"/>
    </source>
</evidence>
<evidence type="ECO:0008006" key="4">
    <source>
        <dbReference type="Google" id="ProtNLM"/>
    </source>
</evidence>
<sequence length="579" mass="60368">MSESGDSGPGRREVAHRLFAAEFDDADFSYSESDEERAPNYVVTPTGARVNRLFLVGVLTELEQVNDDVLRARVVDPTGPFVIYAGQYQPDELAFLEAADPPMFVAVTGKARTFQPDDSDRVFTSVRPESISEVDADTRDRWVVQAAEQTVSRIGRMASAKQAGLAGDELRLALLDQGIDESAAAGITLALDHYGTTGDYLDALRTTALDAARVVAGDTDEAQGLSLSPGDGTDDPTPLLASLDLDTDVSTPATTTDEAGTDATADEPATESEASEPATETTADEPVAETTESATATDEPATEPATEDAATDETTDVSESSPSATEPETVDTEPETSTTTASESDPEPSSGTDGEAGSGALAESDSDADATEPEPATSTATDSDTAADADDDLGEFDPEFELDEDEREEIEQEYGTDFQTGTEVDEPGEAGIETPDPDEEVPAEADAGTEGDSEPETEPASATESETASEPEPETVPETTPSAEGDTSASGPETTAEPAAKSDEGDDSGAEPAEDVDLEDAVMEVMEDLDDGSGADREELLAAVVDRYGADADAVDDAIQDALMGGRCYEPDDGKLTPI</sequence>
<keyword evidence="3" id="KW-1185">Reference proteome</keyword>